<accession>A0A138ABN0</accession>
<dbReference type="STRING" id="239498.AXK60_09665"/>
<dbReference type="RefSeq" id="WP_068571904.1">
    <property type="nucleotide sequence ID" value="NZ_LSRE01000002.1"/>
</dbReference>
<dbReference type="GO" id="GO:0004143">
    <property type="term" value="F:ATP-dependent diacylglycerol kinase activity"/>
    <property type="evidence" value="ECO:0007669"/>
    <property type="project" value="TreeGrafter"/>
</dbReference>
<dbReference type="EMBL" id="LSRF01000055">
    <property type="protein sequence ID" value="KXP07911.1"/>
    <property type="molecule type" value="Genomic_DNA"/>
</dbReference>
<evidence type="ECO:0000259" key="3">
    <source>
        <dbReference type="PROSITE" id="PS50146"/>
    </source>
</evidence>
<dbReference type="SUPFAM" id="SSF111331">
    <property type="entry name" value="NAD kinase/diacylglycerol kinase-like"/>
    <property type="match status" value="1"/>
</dbReference>
<dbReference type="Proteomes" id="UP000070409">
    <property type="component" value="Unassembled WGS sequence"/>
</dbReference>
<dbReference type="InterPro" id="IPR001206">
    <property type="entry name" value="Diacylglycerol_kinase_cat_dom"/>
</dbReference>
<dbReference type="Pfam" id="PF00781">
    <property type="entry name" value="DAGK_cat"/>
    <property type="match status" value="1"/>
</dbReference>
<name>A0A138ABN0_9ACTN</name>
<dbReference type="Gene3D" id="3.40.50.10330">
    <property type="entry name" value="Probable inorganic polyphosphate/atp-NAD kinase, domain 1"/>
    <property type="match status" value="1"/>
</dbReference>
<evidence type="ECO:0000313" key="7">
    <source>
        <dbReference type="Proteomes" id="UP000070409"/>
    </source>
</evidence>
<comment type="similarity">
    <text evidence="2">Belongs to the diacylglycerol/lipid kinase family.</text>
</comment>
<gene>
    <name evidence="5" type="ORF">AXK60_09665</name>
    <name evidence="4" type="ORF">AXK61_13650</name>
</gene>
<dbReference type="InterPro" id="IPR050187">
    <property type="entry name" value="Lipid_Phosphate_FormReg"/>
</dbReference>
<evidence type="ECO:0000313" key="5">
    <source>
        <dbReference type="EMBL" id="KXP07911.1"/>
    </source>
</evidence>
<feature type="domain" description="DAGKc" evidence="3">
    <location>
        <begin position="1"/>
        <end position="144"/>
    </location>
</feature>
<dbReference type="PANTHER" id="PTHR12358">
    <property type="entry name" value="SPHINGOSINE KINASE"/>
    <property type="match status" value="1"/>
</dbReference>
<dbReference type="InterPro" id="IPR016064">
    <property type="entry name" value="NAD/diacylglycerol_kinase_sf"/>
</dbReference>
<reference evidence="6" key="1">
    <citation type="submission" date="2016-02" db="EMBL/GenBank/DDBJ databases">
        <authorList>
            <person name="Wen L."/>
            <person name="He K."/>
            <person name="Yang H."/>
        </authorList>
    </citation>
    <scope>NUCLEOTIDE SEQUENCE [LARGE SCALE GENOMIC DNA]</scope>
    <source>
        <strain evidence="6">JCM 15929</strain>
    </source>
</reference>
<dbReference type="Proteomes" id="UP000070258">
    <property type="component" value="Unassembled WGS sequence"/>
</dbReference>
<keyword evidence="7" id="KW-1185">Reference proteome</keyword>
<reference evidence="4 7" key="2">
    <citation type="submission" date="2016-02" db="EMBL/GenBank/DDBJ databases">
        <authorList>
            <person name="Teng J.L."/>
            <person name="Tang Y."/>
            <person name="Huang Y."/>
            <person name="Guo F."/>
            <person name="Wei W."/>
            <person name="Chen J.H."/>
            <person name="Wong S.Y."/>
            <person name="Lau S.K."/>
            <person name="Woo P.C."/>
        </authorList>
    </citation>
    <scope>NUCLEOTIDE SEQUENCE [LARGE SCALE GENOMIC DNA]</scope>
    <source>
        <strain evidence="4 7">JCM 13375</strain>
    </source>
</reference>
<dbReference type="EMBL" id="LSRE01000002">
    <property type="protein sequence ID" value="KXP01123.1"/>
    <property type="molecule type" value="Genomic_DNA"/>
</dbReference>
<dbReference type="OrthoDB" id="142078at2"/>
<dbReference type="AlphaFoldDB" id="A0A138ABN0"/>
<proteinExistence type="inferred from homology"/>
<comment type="cofactor">
    <cofactor evidence="1">
        <name>Mg(2+)</name>
        <dbReference type="ChEBI" id="CHEBI:18420"/>
    </cofactor>
</comment>
<evidence type="ECO:0000256" key="1">
    <source>
        <dbReference type="ARBA" id="ARBA00001946"/>
    </source>
</evidence>
<organism evidence="5 6">
    <name type="scientific">Tsukamurella pseudospumae</name>
    <dbReference type="NCBI Taxonomy" id="239498"/>
    <lineage>
        <taxon>Bacteria</taxon>
        <taxon>Bacillati</taxon>
        <taxon>Actinomycetota</taxon>
        <taxon>Actinomycetes</taxon>
        <taxon>Mycobacteriales</taxon>
        <taxon>Tsukamurellaceae</taxon>
        <taxon>Tsukamurella</taxon>
    </lineage>
</organism>
<evidence type="ECO:0000256" key="2">
    <source>
        <dbReference type="ARBA" id="ARBA00005983"/>
    </source>
</evidence>
<evidence type="ECO:0000313" key="4">
    <source>
        <dbReference type="EMBL" id="KXP01123.1"/>
    </source>
</evidence>
<keyword evidence="5" id="KW-0808">Transferase</keyword>
<dbReference type="Gene3D" id="2.60.200.40">
    <property type="match status" value="1"/>
</dbReference>
<evidence type="ECO:0000313" key="6">
    <source>
        <dbReference type="Proteomes" id="UP000070258"/>
    </source>
</evidence>
<dbReference type="InterPro" id="IPR017438">
    <property type="entry name" value="ATP-NAD_kinase_N"/>
</dbReference>
<dbReference type="PROSITE" id="PS50146">
    <property type="entry name" value="DAGK"/>
    <property type="match status" value="1"/>
</dbReference>
<dbReference type="PANTHER" id="PTHR12358:SF106">
    <property type="entry name" value="LIPID KINASE YEGS"/>
    <property type="match status" value="1"/>
</dbReference>
<dbReference type="GO" id="GO:0005886">
    <property type="term" value="C:plasma membrane"/>
    <property type="evidence" value="ECO:0007669"/>
    <property type="project" value="TreeGrafter"/>
</dbReference>
<keyword evidence="5" id="KW-0418">Kinase</keyword>
<dbReference type="SMART" id="SM00046">
    <property type="entry name" value="DAGKc"/>
    <property type="match status" value="1"/>
</dbReference>
<protein>
    <submittedName>
        <fullName evidence="5">Diacylglycerol kinase</fullName>
    </submittedName>
</protein>
<comment type="caution">
    <text evidence="5">The sequence shown here is derived from an EMBL/GenBank/DDBJ whole genome shotgun (WGS) entry which is preliminary data.</text>
</comment>
<sequence length="331" mass="35516">MRALLISNPNATSITAAGRDLVAMALASTLDVTLAQTEHRGHAAELAAAARADGTDLVIVHGGDGTVNEVVCGILGREGLPGEAAPAAPESLPAVAVIPGGSANVFARSLAVPRNPEEATVHLTDLLARRSFRTIGLGCADERYFLFNAGMGVDAEVIANMEALRAKGKAATSGRYVRTSIRTFFQAARREPQLTVHLPGEQPGTWQDIDGVHFAFVSNASPWTFLNNRAVVTNPGTDYGTGLGVFASRSMRTIPNLMLVRQMLSARRTKGPTVRHLVRHDDLPELRVTSDVPVAAQVDGDHLGERTEVRFWYSPERIRVVADLPPLPRVR</sequence>
<reference evidence="5" key="3">
    <citation type="submission" date="2016-02" db="EMBL/GenBank/DDBJ databases">
        <authorList>
            <person name="Teng J.L."/>
            <person name="Yang Y."/>
            <person name="Huang Y."/>
            <person name="Guo F."/>
            <person name="Wei W."/>
            <person name="Chen J.H."/>
            <person name="Wong S.Y."/>
            <person name="Lau S.K."/>
            <person name="Woo P.C."/>
        </authorList>
    </citation>
    <scope>NUCLEOTIDE SEQUENCE</scope>
    <source>
        <strain evidence="5">JCM 15929</strain>
    </source>
</reference>